<gene>
    <name evidence="2" type="ORF">TSPGSL018_3348</name>
</gene>
<protein>
    <submittedName>
        <fullName evidence="2">Uncharacterized protein</fullName>
    </submittedName>
</protein>
<feature type="region of interest" description="Disordered" evidence="1">
    <location>
        <begin position="20"/>
        <end position="41"/>
    </location>
</feature>
<accession>A0A061SE48</accession>
<reference evidence="2" key="1">
    <citation type="submission" date="2014-05" db="EMBL/GenBank/DDBJ databases">
        <title>The transcriptome of the halophilic microalga Tetraselmis sp. GSL018 isolated from the Great Salt Lake, Utah.</title>
        <authorList>
            <person name="Jinkerson R.E."/>
            <person name="D'Adamo S."/>
            <person name="Posewitz M.C."/>
        </authorList>
    </citation>
    <scope>NUCLEOTIDE SEQUENCE</scope>
    <source>
        <strain evidence="2">GSL018</strain>
    </source>
</reference>
<evidence type="ECO:0000313" key="2">
    <source>
        <dbReference type="EMBL" id="JAC83447.1"/>
    </source>
</evidence>
<feature type="non-terminal residue" evidence="2">
    <location>
        <position position="1"/>
    </location>
</feature>
<proteinExistence type="predicted"/>
<organism evidence="2">
    <name type="scientific">Tetraselmis sp. GSL018</name>
    <dbReference type="NCBI Taxonomy" id="582737"/>
    <lineage>
        <taxon>Eukaryota</taxon>
        <taxon>Viridiplantae</taxon>
        <taxon>Chlorophyta</taxon>
        <taxon>core chlorophytes</taxon>
        <taxon>Chlorodendrophyceae</taxon>
        <taxon>Chlorodendrales</taxon>
        <taxon>Chlorodendraceae</taxon>
        <taxon>Tetraselmis</taxon>
    </lineage>
</organism>
<dbReference type="AlphaFoldDB" id="A0A061SE48"/>
<name>A0A061SE48_9CHLO</name>
<evidence type="ECO:0000256" key="1">
    <source>
        <dbReference type="SAM" id="MobiDB-lite"/>
    </source>
</evidence>
<dbReference type="EMBL" id="GBEZ01001534">
    <property type="protein sequence ID" value="JAC83447.1"/>
    <property type="molecule type" value="Transcribed_RNA"/>
</dbReference>
<sequence length="59" mass="6733">TPDSASAERNRSLYRVRQWGQQIPSRRDGRQSAMRPPFGAAIFPGEETARCLWLREESG</sequence>